<dbReference type="AlphaFoldDB" id="A0A2H1WA65"/>
<protein>
    <submittedName>
        <fullName evidence="1">SFRICE_023911</fullName>
    </submittedName>
</protein>
<organism evidence="1">
    <name type="scientific">Spodoptera frugiperda</name>
    <name type="common">Fall armyworm</name>
    <dbReference type="NCBI Taxonomy" id="7108"/>
    <lineage>
        <taxon>Eukaryota</taxon>
        <taxon>Metazoa</taxon>
        <taxon>Ecdysozoa</taxon>
        <taxon>Arthropoda</taxon>
        <taxon>Hexapoda</taxon>
        <taxon>Insecta</taxon>
        <taxon>Pterygota</taxon>
        <taxon>Neoptera</taxon>
        <taxon>Endopterygota</taxon>
        <taxon>Lepidoptera</taxon>
        <taxon>Glossata</taxon>
        <taxon>Ditrysia</taxon>
        <taxon>Noctuoidea</taxon>
        <taxon>Noctuidae</taxon>
        <taxon>Amphipyrinae</taxon>
        <taxon>Spodoptera</taxon>
    </lineage>
</organism>
<dbReference type="EMBL" id="ODYU01007298">
    <property type="protein sequence ID" value="SOQ49958.1"/>
    <property type="molecule type" value="Genomic_DNA"/>
</dbReference>
<accession>A0A2H1WA65</accession>
<gene>
    <name evidence="1" type="ORF">SFRICE_023911</name>
</gene>
<name>A0A2H1WA65_SPOFR</name>
<evidence type="ECO:0000313" key="1">
    <source>
        <dbReference type="EMBL" id="SOQ49958.1"/>
    </source>
</evidence>
<reference evidence="1" key="1">
    <citation type="submission" date="2016-07" db="EMBL/GenBank/DDBJ databases">
        <authorList>
            <person name="Bretaudeau A."/>
        </authorList>
    </citation>
    <scope>NUCLEOTIDE SEQUENCE</scope>
    <source>
        <strain evidence="1">Rice</strain>
        <tissue evidence="1">Whole body</tissue>
    </source>
</reference>
<proteinExistence type="predicted"/>
<sequence length="315" mass="35306">MERCVLWMASQLSIHRKLELRIFLTATQLSISENTHIVIIAHNYKPILSIREPCDRCDSTASQKTDVKQRLPWVSEVTGGPTTPFPIFPIPNSLTTFKFLTKRQCTYNISGVSGVHGLRRLWIRYSTSFLYELPRTGILYQNLCFLMSIPESLQGPIGKEVVVHLTIPQKLTLQYLFYLGEPPIRSRYARLLVLVPPEPPKILKGPVLQAVEDREVNLECISVGGKPAAEVCASTATKKTPSQSDAHVSSSKYRRPSLQSCYYQTTVGSIKGENYPMTSPAFSEVRGCVSLFWTKNNPVPTPAFKAGTPGQKEKY</sequence>